<dbReference type="PROSITE" id="PS50010">
    <property type="entry name" value="DH_2"/>
    <property type="match status" value="1"/>
</dbReference>
<evidence type="ECO:0000256" key="6">
    <source>
        <dbReference type="ARBA" id="ARBA00022658"/>
    </source>
</evidence>
<evidence type="ECO:0000313" key="13">
    <source>
        <dbReference type="Proteomes" id="UP001228049"/>
    </source>
</evidence>
<dbReference type="Proteomes" id="UP001228049">
    <property type="component" value="Unassembled WGS sequence"/>
</dbReference>
<proteinExistence type="predicted"/>
<feature type="domain" description="PDZ" evidence="11">
    <location>
        <begin position="1"/>
        <end position="46"/>
    </location>
</feature>
<evidence type="ECO:0000256" key="2">
    <source>
        <dbReference type="ARBA" id="ARBA00004496"/>
    </source>
</evidence>
<dbReference type="Pfam" id="PF17838">
    <property type="entry name" value="PH_16"/>
    <property type="match status" value="1"/>
</dbReference>
<dbReference type="InterPro" id="IPR001849">
    <property type="entry name" value="PH_domain"/>
</dbReference>
<dbReference type="SUPFAM" id="SSF50729">
    <property type="entry name" value="PH domain-like"/>
    <property type="match status" value="1"/>
</dbReference>
<dbReference type="InterPro" id="IPR044926">
    <property type="entry name" value="RGS_subdomain_2"/>
</dbReference>
<dbReference type="EMBL" id="JASDAP010000023">
    <property type="protein sequence ID" value="KAK1883014.1"/>
    <property type="molecule type" value="Genomic_DNA"/>
</dbReference>
<feature type="region of interest" description="Disordered" evidence="9">
    <location>
        <begin position="1167"/>
        <end position="1210"/>
    </location>
</feature>
<evidence type="ECO:0000256" key="5">
    <source>
        <dbReference type="ARBA" id="ARBA00022553"/>
    </source>
</evidence>
<keyword evidence="4" id="KW-0963">Cytoplasm</keyword>
<feature type="region of interest" description="Disordered" evidence="9">
    <location>
        <begin position="1064"/>
        <end position="1098"/>
    </location>
</feature>
<dbReference type="GO" id="GO:0035556">
    <property type="term" value="P:intracellular signal transduction"/>
    <property type="evidence" value="ECO:0007669"/>
    <property type="project" value="InterPro"/>
</dbReference>
<comment type="caution">
    <text evidence="12">The sequence shown here is derived from an EMBL/GenBank/DDBJ whole genome shotgun (WGS) entry which is preliminary data.</text>
</comment>
<dbReference type="GO" id="GO:0005737">
    <property type="term" value="C:cytoplasm"/>
    <property type="evidence" value="ECO:0007669"/>
    <property type="project" value="UniProtKB-SubCell"/>
</dbReference>
<feature type="compositionally biased region" description="Polar residues" evidence="9">
    <location>
        <begin position="545"/>
        <end position="559"/>
    </location>
</feature>
<dbReference type="PANTHER" id="PTHR45872:SF3">
    <property type="entry name" value="RHO GUANINE NUCLEOTIDE EXCHANGE FACTOR 12"/>
    <property type="match status" value="1"/>
</dbReference>
<feature type="region of interest" description="Disordered" evidence="9">
    <location>
        <begin position="659"/>
        <end position="679"/>
    </location>
</feature>
<keyword evidence="13" id="KW-1185">Reference proteome</keyword>
<reference evidence="12" key="1">
    <citation type="submission" date="2023-04" db="EMBL/GenBank/DDBJ databases">
        <title>Chromosome-level genome of Chaenocephalus aceratus.</title>
        <authorList>
            <person name="Park H."/>
        </authorList>
    </citation>
    <scope>NUCLEOTIDE SEQUENCE</scope>
    <source>
        <strain evidence="12">DE</strain>
        <tissue evidence="12">Muscle</tissue>
    </source>
</reference>
<dbReference type="Pfam" id="PF09128">
    <property type="entry name" value="RGS-like"/>
    <property type="match status" value="1"/>
</dbReference>
<dbReference type="InterPro" id="IPR035899">
    <property type="entry name" value="DBL_dom_sf"/>
</dbReference>
<dbReference type="Gene3D" id="1.10.167.10">
    <property type="entry name" value="Regulator of G-protein Signalling 4, domain 2"/>
    <property type="match status" value="1"/>
</dbReference>
<dbReference type="PROSITE" id="PS00741">
    <property type="entry name" value="DH_1"/>
    <property type="match status" value="1"/>
</dbReference>
<comment type="subcellular location">
    <subcellularLocation>
        <location evidence="2">Cytoplasm</location>
    </subcellularLocation>
    <subcellularLocation>
        <location evidence="1">Membrane</location>
    </subcellularLocation>
</comment>
<dbReference type="GO" id="GO:0016020">
    <property type="term" value="C:membrane"/>
    <property type="evidence" value="ECO:0007669"/>
    <property type="project" value="UniProtKB-SubCell"/>
</dbReference>
<evidence type="ECO:0000256" key="8">
    <source>
        <dbReference type="ARBA" id="ARBA00023136"/>
    </source>
</evidence>
<keyword evidence="5" id="KW-0597">Phosphoprotein</keyword>
<dbReference type="FunFam" id="2.30.29.30:FF:000072">
    <property type="entry name" value="Rho guanine nucleotide exchange factor 1"/>
    <property type="match status" value="1"/>
</dbReference>
<feature type="compositionally biased region" description="Basic and acidic residues" evidence="9">
    <location>
        <begin position="89"/>
        <end position="138"/>
    </location>
</feature>
<organism evidence="12 13">
    <name type="scientific">Dissostichus eleginoides</name>
    <name type="common">Patagonian toothfish</name>
    <name type="synonym">Dissostichus amissus</name>
    <dbReference type="NCBI Taxonomy" id="100907"/>
    <lineage>
        <taxon>Eukaryota</taxon>
        <taxon>Metazoa</taxon>
        <taxon>Chordata</taxon>
        <taxon>Craniata</taxon>
        <taxon>Vertebrata</taxon>
        <taxon>Euteleostomi</taxon>
        <taxon>Actinopterygii</taxon>
        <taxon>Neopterygii</taxon>
        <taxon>Teleostei</taxon>
        <taxon>Neoteleostei</taxon>
        <taxon>Acanthomorphata</taxon>
        <taxon>Eupercaria</taxon>
        <taxon>Perciformes</taxon>
        <taxon>Notothenioidei</taxon>
        <taxon>Nototheniidae</taxon>
        <taxon>Dissostichus</taxon>
    </lineage>
</organism>
<evidence type="ECO:0000256" key="9">
    <source>
        <dbReference type="SAM" id="MobiDB-lite"/>
    </source>
</evidence>
<dbReference type="InterPro" id="IPR001331">
    <property type="entry name" value="GDS_CDC24_CS"/>
</dbReference>
<dbReference type="Pfam" id="PF00621">
    <property type="entry name" value="RhoGEF"/>
    <property type="match status" value="1"/>
</dbReference>
<dbReference type="AlphaFoldDB" id="A0AAD9BHU8"/>
<dbReference type="GO" id="GO:0005085">
    <property type="term" value="F:guanyl-nucleotide exchange factor activity"/>
    <property type="evidence" value="ECO:0007669"/>
    <property type="project" value="UniProtKB-KW"/>
</dbReference>
<feature type="compositionally biased region" description="Pro residues" evidence="9">
    <location>
        <begin position="527"/>
        <end position="542"/>
    </location>
</feature>
<dbReference type="PROSITE" id="PS50106">
    <property type="entry name" value="PDZ"/>
    <property type="match status" value="1"/>
</dbReference>
<gene>
    <name evidence="12" type="ORF">KUDE01_023790</name>
</gene>
<dbReference type="GO" id="GO:0001664">
    <property type="term" value="F:G protein-coupled receptor binding"/>
    <property type="evidence" value="ECO:0007669"/>
    <property type="project" value="TreeGrafter"/>
</dbReference>
<dbReference type="InterPro" id="IPR015212">
    <property type="entry name" value="RGS-like_dom"/>
</dbReference>
<feature type="compositionally biased region" description="Low complexity" evidence="9">
    <location>
        <begin position="560"/>
        <end position="589"/>
    </location>
</feature>
<feature type="compositionally biased region" description="Basic and acidic residues" evidence="9">
    <location>
        <begin position="53"/>
        <end position="66"/>
    </location>
</feature>
<evidence type="ECO:0000259" key="10">
    <source>
        <dbReference type="PROSITE" id="PS50010"/>
    </source>
</evidence>
<dbReference type="Gene3D" id="1.20.900.10">
    <property type="entry name" value="Dbl homology (DH) domain"/>
    <property type="match status" value="1"/>
</dbReference>
<evidence type="ECO:0000313" key="12">
    <source>
        <dbReference type="EMBL" id="KAK1883014.1"/>
    </source>
</evidence>
<accession>A0AAD9BHU8</accession>
<keyword evidence="6" id="KW-0344">Guanine-nucleotide releasing factor</keyword>
<feature type="domain" description="DH" evidence="10">
    <location>
        <begin position="706"/>
        <end position="881"/>
    </location>
</feature>
<evidence type="ECO:0000256" key="7">
    <source>
        <dbReference type="ARBA" id="ARBA00023054"/>
    </source>
</evidence>
<dbReference type="InterPro" id="IPR036034">
    <property type="entry name" value="PDZ_sf"/>
</dbReference>
<dbReference type="PANTHER" id="PTHR45872">
    <property type="entry name" value="RHO GUANINE NUCLEOTIDE EXCHANGE FACTOR 2, ISOFORM D"/>
    <property type="match status" value="1"/>
</dbReference>
<dbReference type="InterPro" id="IPR041020">
    <property type="entry name" value="PH_16"/>
</dbReference>
<dbReference type="FunFam" id="1.20.900.10:FF:000006">
    <property type="entry name" value="Rho guanine nucleotide exchange factor (GEF) 11"/>
    <property type="match status" value="1"/>
</dbReference>
<dbReference type="SUPFAM" id="SSF48097">
    <property type="entry name" value="Regulator of G-protein signaling, RGS"/>
    <property type="match status" value="1"/>
</dbReference>
<feature type="region of interest" description="Disordered" evidence="9">
    <location>
        <begin position="42"/>
        <end position="138"/>
    </location>
</feature>
<feature type="region of interest" description="Disordered" evidence="9">
    <location>
        <begin position="483"/>
        <end position="606"/>
    </location>
</feature>
<feature type="compositionally biased region" description="Basic and acidic residues" evidence="9">
    <location>
        <begin position="210"/>
        <end position="222"/>
    </location>
</feature>
<sequence>MRAGVQTGDRIIKVNGTLVTHSNHIEVVKLIKSGSYVALTVLGRPPGVPNLPEEERGGGAEEERGGAAEVSQPPPLSDPQTPAPLDSVQEEKTSITDGGENKTRHSERVDLLQKMLTKEQQDLQVKEEEHSRNPGPKLLKEVQEVQKHISLLQERLSRAAASQDGAAGSRNGEEEEGGDRPQHTPSSPGENSTDGPSTNNNSTPCQSPDISRRDDLDFRPSPETEDTPDTDFSAQCIVGNPPYLLHPQIIGAEDDYFDSQQEQINGVCSCFQSLDALKSRPAHLAAFLHHVVSQFDPAPLFCYLYADMHKQTSSKESRRFFIEFHSLFLDRTANLKVPVPDTVAADLEKRRLELIPEDLCKQYTQLLQDTLLPELHRNLEDFRQKRSMGLTLAEDELSKLDSDGGKDPQNLERECCCAENILSKIEDILLPSQPTEEEKCQTMQYVMLTYMKHLGVKVKEPRGLEHKRARINFLPKIKKSIKPEKEGEEKVKKPRFPNILGPPRRLSRVDSTSVGKAVEMNKQRSPKPLPPASLLPEQPDPPSGSARSRGNLSEGSDSGTHSNTHSSPSNTHSSSTSNTHTSPTLSSPPGQLSDSGHDSDSNVSPFCLQPRLGDVLPVENQDVVCSPTGSQFDFSASNLEQLVEEDPDPFRMEVQCPVSSDIQSEEDQGERESEAPPLNWQSLVSRGVLESLTPQEIKRQEVINAHLRMLKVLDGVFHQRLSRDAVLPPDDIKHIFVNLEEIIQLHVSVTEQMTAIRKRSETSVIGQIADDLLAWFSGEEEEKIKRAVGTFCSNQPSALELIKSRKKKDQKFTLFMQEAESNRLCRRLQLKDIIPVEMQRVTKYPLLLENIAKYTADGEEREKVKKAGECCKKILNHVNQAVKEAENKQRLEDYQRRLDLSSLKPSENPVILELRSLDLTKRKMVHEGPLSWKVNKDKTIELYTLLLDDILVLLQKQDERLVLKFHGKNPTSAADTKNIFSPVIKLNTVLVRPVATDNKSFFVLSMSENGAQIYELMAQTVFDQRAWQCLITQSAMKGKPQNRDIIPPAAQTEAEHEAIEIIKEEASKEPDVTSSEGVQSADKDVAVSSPDIQPAPSLNPFDELEAFLDGQLEDGLPFLQEEEETHQDVAAENMEQDVFITPSSKGEEALRTLAMLKQALFHHMMSREEEKEEAQDQSGSLPGSPEGPHESRGSPPSQKQNGDGEGSSDKCIYSSSVVSWSSISAGGGPNLSRQLMTHLRLLQADLQYLKEVEMKYNELQQTHTDPAADAEENHGVCR</sequence>
<dbReference type="GO" id="GO:0005096">
    <property type="term" value="F:GTPase activator activity"/>
    <property type="evidence" value="ECO:0007669"/>
    <property type="project" value="UniProtKB-KW"/>
</dbReference>
<keyword evidence="8" id="KW-0472">Membrane</keyword>
<dbReference type="CDD" id="cd00160">
    <property type="entry name" value="RhoGEF"/>
    <property type="match status" value="1"/>
</dbReference>
<dbReference type="SUPFAM" id="SSF48065">
    <property type="entry name" value="DBL homology domain (DH-domain)"/>
    <property type="match status" value="1"/>
</dbReference>
<dbReference type="SMART" id="SM00233">
    <property type="entry name" value="PH"/>
    <property type="match status" value="1"/>
</dbReference>
<dbReference type="InterPro" id="IPR036305">
    <property type="entry name" value="RGS_sf"/>
</dbReference>
<dbReference type="Gene3D" id="2.30.42.10">
    <property type="match status" value="1"/>
</dbReference>
<evidence type="ECO:0000259" key="11">
    <source>
        <dbReference type="PROSITE" id="PS50106"/>
    </source>
</evidence>
<evidence type="ECO:0000256" key="3">
    <source>
        <dbReference type="ARBA" id="ARBA00022468"/>
    </source>
</evidence>
<protein>
    <submittedName>
        <fullName evidence="12">Rho guanine nucleotide exchange factor 12</fullName>
    </submittedName>
</protein>
<keyword evidence="3" id="KW-0343">GTPase activation</keyword>
<dbReference type="InterPro" id="IPR000219">
    <property type="entry name" value="DH_dom"/>
</dbReference>
<dbReference type="InterPro" id="IPR001478">
    <property type="entry name" value="PDZ"/>
</dbReference>
<evidence type="ECO:0000256" key="1">
    <source>
        <dbReference type="ARBA" id="ARBA00004370"/>
    </source>
</evidence>
<dbReference type="SUPFAM" id="SSF50156">
    <property type="entry name" value="PDZ domain-like"/>
    <property type="match status" value="1"/>
</dbReference>
<dbReference type="SMART" id="SM00325">
    <property type="entry name" value="RhoGEF"/>
    <property type="match status" value="1"/>
</dbReference>
<dbReference type="Gene3D" id="2.30.29.30">
    <property type="entry name" value="Pleckstrin-homology domain (PH domain)/Phosphotyrosine-binding domain (PTB)"/>
    <property type="match status" value="1"/>
</dbReference>
<dbReference type="GO" id="GO:0007186">
    <property type="term" value="P:G protein-coupled receptor signaling pathway"/>
    <property type="evidence" value="ECO:0007669"/>
    <property type="project" value="TreeGrafter"/>
</dbReference>
<name>A0AAD9BHU8_DISEL</name>
<keyword evidence="7" id="KW-0175">Coiled coil</keyword>
<evidence type="ECO:0000256" key="4">
    <source>
        <dbReference type="ARBA" id="ARBA00022490"/>
    </source>
</evidence>
<feature type="region of interest" description="Disordered" evidence="9">
    <location>
        <begin position="157"/>
        <end position="234"/>
    </location>
</feature>
<feature type="compositionally biased region" description="Polar residues" evidence="9">
    <location>
        <begin position="183"/>
        <end position="209"/>
    </location>
</feature>
<dbReference type="InterPro" id="IPR011993">
    <property type="entry name" value="PH-like_dom_sf"/>
</dbReference>